<protein>
    <submittedName>
        <fullName evidence="2">Uncharacterized protein</fullName>
    </submittedName>
</protein>
<dbReference type="Proteomes" id="UP000326907">
    <property type="component" value="Unassembled WGS sequence"/>
</dbReference>
<feature type="region of interest" description="Disordered" evidence="1">
    <location>
        <begin position="1"/>
        <end position="20"/>
    </location>
</feature>
<comment type="caution">
    <text evidence="2">The sequence shown here is derived from an EMBL/GenBank/DDBJ whole genome shotgun (WGS) entry which is preliminary data.</text>
</comment>
<evidence type="ECO:0000313" key="2">
    <source>
        <dbReference type="EMBL" id="KAB2588394.1"/>
    </source>
</evidence>
<dbReference type="InterPro" id="IPR045677">
    <property type="entry name" value="DUF6197"/>
</dbReference>
<dbReference type="EMBL" id="VYUA01000050">
    <property type="protein sequence ID" value="KAB2588394.1"/>
    <property type="molecule type" value="Genomic_DNA"/>
</dbReference>
<evidence type="ECO:0000313" key="3">
    <source>
        <dbReference type="Proteomes" id="UP000326907"/>
    </source>
</evidence>
<dbReference type="Pfam" id="PF19698">
    <property type="entry name" value="DUF6197"/>
    <property type="match status" value="1"/>
</dbReference>
<reference evidence="2 3" key="1">
    <citation type="submission" date="2019-09" db="EMBL/GenBank/DDBJ databases">
        <authorList>
            <person name="Liu P."/>
        </authorList>
    </citation>
    <scope>NUCLEOTIDE SEQUENCE [LARGE SCALE GENOMIC DNA]</scope>
    <source>
        <strain evidence="2 3">TRM68085</strain>
    </source>
</reference>
<organism evidence="2 3">
    <name type="scientific">Streptomyces arboris</name>
    <dbReference type="NCBI Taxonomy" id="2600619"/>
    <lineage>
        <taxon>Bacteria</taxon>
        <taxon>Bacillati</taxon>
        <taxon>Actinomycetota</taxon>
        <taxon>Actinomycetes</taxon>
        <taxon>Kitasatosporales</taxon>
        <taxon>Streptomycetaceae</taxon>
        <taxon>Streptomyces</taxon>
    </lineage>
</organism>
<name>A0A5N5EQS5_9ACTN</name>
<dbReference type="RefSeq" id="WP_151513479.1">
    <property type="nucleotide sequence ID" value="NZ_VYUA01000050.1"/>
</dbReference>
<sequence length="181" mass="18889">MAPSTVHLATDQAAETTTPPAPAAALTLEERLALVNTHMTARLDEAAVAYEVNTAHIATEPVDLGDVVTVPLTPTLQPPPPHPTPVAALLQRAHHRLLAGGWCSGALVDEDGARCMLGVIRAEAHGDRGLEAGAVAVLLDAIRRQFGDVDSVPSFNDAHTSGRIPLRMLDQAAGLADTRGL</sequence>
<dbReference type="AlphaFoldDB" id="A0A5N5EQS5"/>
<accession>A0A5N5EQS5</accession>
<gene>
    <name evidence="2" type="ORF">F5983_32650</name>
</gene>
<evidence type="ECO:0000256" key="1">
    <source>
        <dbReference type="SAM" id="MobiDB-lite"/>
    </source>
</evidence>
<keyword evidence="3" id="KW-1185">Reference proteome</keyword>
<proteinExistence type="predicted"/>